<reference evidence="2" key="1">
    <citation type="submission" date="2022-10" db="EMBL/GenBank/DDBJ databases">
        <authorList>
            <person name="Aires J."/>
            <person name="Mesa V."/>
        </authorList>
    </citation>
    <scope>NUCLEOTIDE SEQUENCE</scope>
    <source>
        <strain evidence="2">Clostridium neonatale JD116</strain>
    </source>
</reference>
<dbReference type="SUPFAM" id="SSF46689">
    <property type="entry name" value="Homeodomain-like"/>
    <property type="match status" value="1"/>
</dbReference>
<protein>
    <submittedName>
        <fullName evidence="2">RpiR family transcriptional regulator</fullName>
    </submittedName>
</protein>
<proteinExistence type="predicted"/>
<dbReference type="PANTHER" id="PTHR30514:SF1">
    <property type="entry name" value="HTH-TYPE TRANSCRIPTIONAL REGULATOR HEXR-RELATED"/>
    <property type="match status" value="1"/>
</dbReference>
<organism evidence="2 3">
    <name type="scientific">Clostridium neonatale</name>
    <dbReference type="NCBI Taxonomy" id="137838"/>
    <lineage>
        <taxon>Bacteria</taxon>
        <taxon>Bacillati</taxon>
        <taxon>Bacillota</taxon>
        <taxon>Clostridia</taxon>
        <taxon>Eubacteriales</taxon>
        <taxon>Clostridiaceae</taxon>
        <taxon>Clostridium</taxon>
    </lineage>
</organism>
<dbReference type="AlphaFoldDB" id="A0AAD2DDE7"/>
<dbReference type="GO" id="GO:0003677">
    <property type="term" value="F:DNA binding"/>
    <property type="evidence" value="ECO:0007669"/>
    <property type="project" value="InterPro"/>
</dbReference>
<name>A0AAD2DDE7_9CLOT</name>
<dbReference type="InterPro" id="IPR000281">
    <property type="entry name" value="HTH_RpiR"/>
</dbReference>
<dbReference type="EMBL" id="CAMTCP010000022">
    <property type="protein sequence ID" value="CAI3540494.1"/>
    <property type="molecule type" value="Genomic_DNA"/>
</dbReference>
<dbReference type="GO" id="GO:1901135">
    <property type="term" value="P:carbohydrate derivative metabolic process"/>
    <property type="evidence" value="ECO:0007669"/>
    <property type="project" value="InterPro"/>
</dbReference>
<accession>A0AAD2DDE7</accession>
<dbReference type="Gene3D" id="1.10.10.10">
    <property type="entry name" value="Winged helix-like DNA-binding domain superfamily/Winged helix DNA-binding domain"/>
    <property type="match status" value="1"/>
</dbReference>
<dbReference type="GO" id="GO:0097367">
    <property type="term" value="F:carbohydrate derivative binding"/>
    <property type="evidence" value="ECO:0007669"/>
    <property type="project" value="InterPro"/>
</dbReference>
<sequence length="282" mass="32621">MKILFMINLFFKGDTNSMDNALQERLMQYLNSTNNDDTYHKIIIIVLNIKEKVSKMSITEFSDMCFVSPSTITRLCKYFGCESFPIFKSECRSIGKNSKFSLFRLNKDDFQTLKNSPQKFMENYTDIISSTVRNISNDIDYEQIDNLLTEIHENDDVHFYGYSTSETMIDILQMGFLNSGKLVYNEKTEIKQLQSARELSENSLAIVVSCFGNYMSIYPDIIKEILNSKARLILLTQNNNFTDCGMYDQVISISKNTNKETGTYALLLGVEYIVRRYSVLYS</sequence>
<dbReference type="InterPro" id="IPR047640">
    <property type="entry name" value="RpiR-like"/>
</dbReference>
<feature type="domain" description="HTH rpiR-type" evidence="1">
    <location>
        <begin position="40"/>
        <end position="90"/>
    </location>
</feature>
<dbReference type="PANTHER" id="PTHR30514">
    <property type="entry name" value="GLUCOKINASE"/>
    <property type="match status" value="1"/>
</dbReference>
<dbReference type="InterPro" id="IPR009057">
    <property type="entry name" value="Homeodomain-like_sf"/>
</dbReference>
<dbReference type="InterPro" id="IPR036388">
    <property type="entry name" value="WH-like_DNA-bd_sf"/>
</dbReference>
<evidence type="ECO:0000259" key="1">
    <source>
        <dbReference type="Pfam" id="PF01418"/>
    </source>
</evidence>
<dbReference type="InterPro" id="IPR046348">
    <property type="entry name" value="SIS_dom_sf"/>
</dbReference>
<dbReference type="Proteomes" id="UP001189143">
    <property type="component" value="Unassembled WGS sequence"/>
</dbReference>
<gene>
    <name evidence="2" type="ORF">CNEO2_110026</name>
</gene>
<evidence type="ECO:0000313" key="3">
    <source>
        <dbReference type="Proteomes" id="UP001189143"/>
    </source>
</evidence>
<dbReference type="GO" id="GO:0003700">
    <property type="term" value="F:DNA-binding transcription factor activity"/>
    <property type="evidence" value="ECO:0007669"/>
    <property type="project" value="InterPro"/>
</dbReference>
<dbReference type="Gene3D" id="3.40.50.10490">
    <property type="entry name" value="Glucose-6-phosphate isomerase like protein, domain 1"/>
    <property type="match status" value="1"/>
</dbReference>
<evidence type="ECO:0000313" key="2">
    <source>
        <dbReference type="EMBL" id="CAI3540494.1"/>
    </source>
</evidence>
<dbReference type="SUPFAM" id="SSF53697">
    <property type="entry name" value="SIS domain"/>
    <property type="match status" value="1"/>
</dbReference>
<comment type="caution">
    <text evidence="2">The sequence shown here is derived from an EMBL/GenBank/DDBJ whole genome shotgun (WGS) entry which is preliminary data.</text>
</comment>
<dbReference type="Pfam" id="PF01418">
    <property type="entry name" value="HTH_6"/>
    <property type="match status" value="1"/>
</dbReference>